<protein>
    <submittedName>
        <fullName evidence="2">Heterokaryon incompatibility protein-domain-containing protein</fullName>
    </submittedName>
</protein>
<dbReference type="PANTHER" id="PTHR24148:SF73">
    <property type="entry name" value="HET DOMAIN PROTEIN (AFU_ORTHOLOGUE AFUA_8G01020)"/>
    <property type="match status" value="1"/>
</dbReference>
<proteinExistence type="predicted"/>
<gene>
    <name evidence="2" type="ORF">B0I35DRAFT_481981</name>
</gene>
<dbReference type="Pfam" id="PF26639">
    <property type="entry name" value="Het-6_barrel"/>
    <property type="match status" value="1"/>
</dbReference>
<evidence type="ECO:0000313" key="2">
    <source>
        <dbReference type="EMBL" id="KAH7310683.1"/>
    </source>
</evidence>
<dbReference type="OrthoDB" id="2157530at2759"/>
<accession>A0A8K0WML6</accession>
<name>A0A8K0WML6_9HYPO</name>
<evidence type="ECO:0000259" key="1">
    <source>
        <dbReference type="Pfam" id="PF06985"/>
    </source>
</evidence>
<reference evidence="2" key="1">
    <citation type="journal article" date="2021" name="Nat. Commun.">
        <title>Genetic determinants of endophytism in the Arabidopsis root mycobiome.</title>
        <authorList>
            <person name="Mesny F."/>
            <person name="Miyauchi S."/>
            <person name="Thiergart T."/>
            <person name="Pickel B."/>
            <person name="Atanasova L."/>
            <person name="Karlsson M."/>
            <person name="Huettel B."/>
            <person name="Barry K.W."/>
            <person name="Haridas S."/>
            <person name="Chen C."/>
            <person name="Bauer D."/>
            <person name="Andreopoulos W."/>
            <person name="Pangilinan J."/>
            <person name="LaButti K."/>
            <person name="Riley R."/>
            <person name="Lipzen A."/>
            <person name="Clum A."/>
            <person name="Drula E."/>
            <person name="Henrissat B."/>
            <person name="Kohler A."/>
            <person name="Grigoriev I.V."/>
            <person name="Martin F.M."/>
            <person name="Hacquard S."/>
        </authorList>
    </citation>
    <scope>NUCLEOTIDE SEQUENCE</scope>
    <source>
        <strain evidence="2">MPI-CAGE-CH-0235</strain>
    </source>
</reference>
<dbReference type="Proteomes" id="UP000813444">
    <property type="component" value="Unassembled WGS sequence"/>
</dbReference>
<comment type="caution">
    <text evidence="2">The sequence shown here is derived from an EMBL/GenBank/DDBJ whole genome shotgun (WGS) entry which is preliminary data.</text>
</comment>
<dbReference type="EMBL" id="JAGPNK010000012">
    <property type="protein sequence ID" value="KAH7310683.1"/>
    <property type="molecule type" value="Genomic_DNA"/>
</dbReference>
<evidence type="ECO:0000313" key="3">
    <source>
        <dbReference type="Proteomes" id="UP000813444"/>
    </source>
</evidence>
<dbReference type="InterPro" id="IPR010730">
    <property type="entry name" value="HET"/>
</dbReference>
<organism evidence="2 3">
    <name type="scientific">Stachybotrys elegans</name>
    <dbReference type="NCBI Taxonomy" id="80388"/>
    <lineage>
        <taxon>Eukaryota</taxon>
        <taxon>Fungi</taxon>
        <taxon>Dikarya</taxon>
        <taxon>Ascomycota</taxon>
        <taxon>Pezizomycotina</taxon>
        <taxon>Sordariomycetes</taxon>
        <taxon>Hypocreomycetidae</taxon>
        <taxon>Hypocreales</taxon>
        <taxon>Stachybotryaceae</taxon>
        <taxon>Stachybotrys</taxon>
    </lineage>
</organism>
<dbReference type="InterPro" id="IPR052895">
    <property type="entry name" value="HetReg/Transcr_Mod"/>
</dbReference>
<dbReference type="Pfam" id="PF06985">
    <property type="entry name" value="HET"/>
    <property type="match status" value="1"/>
</dbReference>
<feature type="domain" description="Heterokaryon incompatibility" evidence="1">
    <location>
        <begin position="50"/>
        <end position="223"/>
    </location>
</feature>
<dbReference type="AlphaFoldDB" id="A0A8K0WML6"/>
<sequence length="685" mass="77051">MTGQTAYYTHQPLPTPRSIRVLRLEPSPHRTAELRCRLVAVSLDESPKFWALSYTWDAESPSYPVVCIDGSSDLRLDITPNCAAALRHLRDATEERTLWVDGICINQLSVEERSSQVGLMGEIYLGAEKVVVWLGEGDQAAAESINLLQQIGDVSKIKDLSPIKGEIPDHSDTTQYLASRQITQKKLHDQAREIVKNVKHQADDRINAIFRRNWFRRMWTVQEVILPSATKIEVRCGDSCIRWITFWTATDILGAIDYPWIDTNGDMKLLRYGGQMILRHRFPDAGEIMAKTPGLDIGMNLSLFLLFCRPKLATDPKDKVYALYGLLRYFKIPVPEANYDKPVEEIYTEVTAASIQHDKDLYLLNFVPSDSRRLSLPSWVPDWSDKGFEEGDARHAVVRDRFIASAGSAARWRFTSNPREIVIHGKVIDTVIYRANSFGRTVPPDIPSLLQRDASGRIIVSDALRKLHVMYNTMKEWVEVAYWAESYPTGESIDSALKTTLLGDFPENNGSPEAQQFGDWLVSMRATESQLTAKAMPLAVSIGAAPLPEIRLRSVFSSIFRSNSRRGLIEQLQRQVEGIPIELRTMLAMMSDGGGWGYHSNAQSFSTTKAFFRTEGGYFGLAPDRFPGSMQTGDVVALVAGLPMPVLLRRVDSSYRLVSHCYVHGMMYGDVWDQISHQAGDISLI</sequence>
<keyword evidence="3" id="KW-1185">Reference proteome</keyword>
<dbReference type="PANTHER" id="PTHR24148">
    <property type="entry name" value="ANKYRIN REPEAT DOMAIN-CONTAINING PROTEIN 39 HOMOLOG-RELATED"/>
    <property type="match status" value="1"/>
</dbReference>